<dbReference type="STRING" id="28181.BEN30_00060"/>
<organism evidence="2 3">
    <name type="scientific">Magnetovibrio blakemorei</name>
    <dbReference type="NCBI Taxonomy" id="28181"/>
    <lineage>
        <taxon>Bacteria</taxon>
        <taxon>Pseudomonadati</taxon>
        <taxon>Pseudomonadota</taxon>
        <taxon>Alphaproteobacteria</taxon>
        <taxon>Rhodospirillales</taxon>
        <taxon>Magnetovibrionaceae</taxon>
        <taxon>Magnetovibrio</taxon>
    </lineage>
</organism>
<keyword evidence="3" id="KW-1185">Reference proteome</keyword>
<comment type="caution">
    <text evidence="2">The sequence shown here is derived from an EMBL/GenBank/DDBJ whole genome shotgun (WGS) entry which is preliminary data.</text>
</comment>
<evidence type="ECO:0000256" key="1">
    <source>
        <dbReference type="SAM" id="MobiDB-lite"/>
    </source>
</evidence>
<evidence type="ECO:0000313" key="2">
    <source>
        <dbReference type="EMBL" id="OEJ69731.1"/>
    </source>
</evidence>
<dbReference type="Proteomes" id="UP000095347">
    <property type="component" value="Unassembled WGS sequence"/>
</dbReference>
<dbReference type="AlphaFoldDB" id="A0A1E5QCC3"/>
<feature type="region of interest" description="Disordered" evidence="1">
    <location>
        <begin position="1"/>
        <end position="34"/>
    </location>
</feature>
<sequence>MDESKSFEENLQATLDEEAPVTAASTPIAGTAQHGGEIQDVPVQNLLGEFQTKCEQMAGKIPFPKCAFCDKMAEPRNVEIEELGGGLLRVLQESPMNELVNDVSAVVTNVAGKLGNVVAIMRSKLKHPPPPFKPRFSPE</sequence>
<evidence type="ECO:0000313" key="3">
    <source>
        <dbReference type="Proteomes" id="UP000095347"/>
    </source>
</evidence>
<proteinExistence type="predicted"/>
<gene>
    <name evidence="2" type="ORF">BEN30_00060</name>
</gene>
<reference evidence="3" key="1">
    <citation type="submission" date="2016-07" db="EMBL/GenBank/DDBJ databases">
        <authorList>
            <person name="Florea S."/>
            <person name="Webb J.S."/>
            <person name="Jaromczyk J."/>
            <person name="Schardl C.L."/>
        </authorList>
    </citation>
    <scope>NUCLEOTIDE SEQUENCE [LARGE SCALE GENOMIC DNA]</scope>
    <source>
        <strain evidence="3">MV-1</strain>
    </source>
</reference>
<dbReference type="EMBL" id="MCGG01000001">
    <property type="protein sequence ID" value="OEJ69731.1"/>
    <property type="molecule type" value="Genomic_DNA"/>
</dbReference>
<name>A0A1E5QCC3_9PROT</name>
<protein>
    <submittedName>
        <fullName evidence="2">Uncharacterized protein</fullName>
    </submittedName>
</protein>
<accession>A0A1E5QCC3</accession>